<dbReference type="InterPro" id="IPR036526">
    <property type="entry name" value="C-N_Hydrolase_sf"/>
</dbReference>
<dbReference type="SUPFAM" id="SSF56317">
    <property type="entry name" value="Carbon-nitrogen hydrolase"/>
    <property type="match status" value="1"/>
</dbReference>
<evidence type="ECO:0000256" key="1">
    <source>
        <dbReference type="ARBA" id="ARBA00008129"/>
    </source>
</evidence>
<feature type="domain" description="CN hydrolase" evidence="2">
    <location>
        <begin position="10"/>
        <end position="289"/>
    </location>
</feature>
<sequence>MAPHSSVTATTVAIIQHPPAVLDLEESLTRAVKHIADAAEHGAHLVVFPETWLTCYPAWVFGLAGWRDEIAQGWYGKLLEQSPVVGEPGSGDDDLEPLREAARSNAVTVVMGLNERAGRESGTLYNSLITIGPDGETLNLHRKLTPTHTERIVWGAGDGAGLRVVDTPAGRVSGLVCWEHWNPLARQALHAQDEQIHIAAWPDVPEMHHLASRTYAFEGRCFVVCAGQYLTTDDVPAELLDAYRQGVGPDAPEHGVLFDGGSGVAGPDGSWVVEPVVGEARTIIATLDLSARNAHSHDLDVAGHYSRPDVLTLNVDRRRQLGGVQFID</sequence>
<comment type="similarity">
    <text evidence="1">Belongs to the carbon-nitrogen hydrolase superfamily. Nitrilase family.</text>
</comment>
<dbReference type="GO" id="GO:0016787">
    <property type="term" value="F:hydrolase activity"/>
    <property type="evidence" value="ECO:0007669"/>
    <property type="project" value="UniProtKB-KW"/>
</dbReference>
<dbReference type="PROSITE" id="PS50263">
    <property type="entry name" value="CN_HYDROLASE"/>
    <property type="match status" value="1"/>
</dbReference>
<dbReference type="Gene3D" id="3.60.110.10">
    <property type="entry name" value="Carbon-nitrogen hydrolase"/>
    <property type="match status" value="1"/>
</dbReference>
<accession>A0ABN1VHT6</accession>
<dbReference type="Proteomes" id="UP001500943">
    <property type="component" value="Unassembled WGS sequence"/>
</dbReference>
<dbReference type="InterPro" id="IPR003010">
    <property type="entry name" value="C-N_Hydrolase"/>
</dbReference>
<dbReference type="EMBL" id="BAAAKW010000017">
    <property type="protein sequence ID" value="GAA1212029.1"/>
    <property type="molecule type" value="Genomic_DNA"/>
</dbReference>
<keyword evidence="3" id="KW-0378">Hydrolase</keyword>
<reference evidence="3 4" key="1">
    <citation type="journal article" date="2019" name="Int. J. Syst. Evol. Microbiol.">
        <title>The Global Catalogue of Microorganisms (GCM) 10K type strain sequencing project: providing services to taxonomists for standard genome sequencing and annotation.</title>
        <authorList>
            <consortium name="The Broad Institute Genomics Platform"/>
            <consortium name="The Broad Institute Genome Sequencing Center for Infectious Disease"/>
            <person name="Wu L."/>
            <person name="Ma J."/>
        </authorList>
    </citation>
    <scope>NUCLEOTIDE SEQUENCE [LARGE SCALE GENOMIC DNA]</scope>
    <source>
        <strain evidence="3 4">JCM 12762</strain>
    </source>
</reference>
<dbReference type="PANTHER" id="PTHR46044:SF1">
    <property type="entry name" value="CN HYDROLASE DOMAIN-CONTAINING PROTEIN"/>
    <property type="match status" value="1"/>
</dbReference>
<dbReference type="PANTHER" id="PTHR46044">
    <property type="entry name" value="NITRILASE"/>
    <property type="match status" value="1"/>
</dbReference>
<dbReference type="InterPro" id="IPR044149">
    <property type="entry name" value="Nitrilases_CHs"/>
</dbReference>
<organism evidence="3 4">
    <name type="scientific">Rhodoglobus aureus</name>
    <dbReference type="NCBI Taxonomy" id="191497"/>
    <lineage>
        <taxon>Bacteria</taxon>
        <taxon>Bacillati</taxon>
        <taxon>Actinomycetota</taxon>
        <taxon>Actinomycetes</taxon>
        <taxon>Micrococcales</taxon>
        <taxon>Microbacteriaceae</taxon>
        <taxon>Rhodoglobus</taxon>
    </lineage>
</organism>
<evidence type="ECO:0000259" key="2">
    <source>
        <dbReference type="PROSITE" id="PS50263"/>
    </source>
</evidence>
<keyword evidence="4" id="KW-1185">Reference proteome</keyword>
<proteinExistence type="inferred from homology"/>
<dbReference type="CDD" id="cd07564">
    <property type="entry name" value="nitrilases_CHs"/>
    <property type="match status" value="1"/>
</dbReference>
<comment type="caution">
    <text evidence="3">The sequence shown here is derived from an EMBL/GenBank/DDBJ whole genome shotgun (WGS) entry which is preliminary data.</text>
</comment>
<evidence type="ECO:0000313" key="4">
    <source>
        <dbReference type="Proteomes" id="UP001500943"/>
    </source>
</evidence>
<gene>
    <name evidence="3" type="ORF">GCM10009655_09060</name>
</gene>
<dbReference type="Pfam" id="PF00795">
    <property type="entry name" value="CN_hydrolase"/>
    <property type="match status" value="1"/>
</dbReference>
<name>A0ABN1VHT6_9MICO</name>
<dbReference type="RefSeq" id="WP_343923579.1">
    <property type="nucleotide sequence ID" value="NZ_BAAAKW010000017.1"/>
</dbReference>
<evidence type="ECO:0000313" key="3">
    <source>
        <dbReference type="EMBL" id="GAA1212029.1"/>
    </source>
</evidence>
<protein>
    <submittedName>
        <fullName evidence="3">Carbon-nitrogen hydrolase family protein</fullName>
    </submittedName>
</protein>